<dbReference type="InterPro" id="IPR007305">
    <property type="entry name" value="Vesicle_transpt_Got1/SFT2"/>
</dbReference>
<evidence type="ECO:0000256" key="9">
    <source>
        <dbReference type="SAM" id="Coils"/>
    </source>
</evidence>
<proteinExistence type="inferred from homology"/>
<evidence type="ECO:0000256" key="1">
    <source>
        <dbReference type="ARBA" id="ARBA00004141"/>
    </source>
</evidence>
<accession>A0A7J6RN74</accession>
<evidence type="ECO:0000313" key="11">
    <source>
        <dbReference type="Proteomes" id="UP000574390"/>
    </source>
</evidence>
<keyword evidence="4 8" id="KW-0653">Protein transport</keyword>
<dbReference type="GO" id="GO:0016192">
    <property type="term" value="P:vesicle-mediated transport"/>
    <property type="evidence" value="ECO:0007669"/>
    <property type="project" value="InterPro"/>
</dbReference>
<dbReference type="EMBL" id="JABANM010020872">
    <property type="protein sequence ID" value="KAF4722114.1"/>
    <property type="molecule type" value="Genomic_DNA"/>
</dbReference>
<keyword evidence="6 8" id="KW-0472">Membrane</keyword>
<feature type="transmembrane region" description="Helical" evidence="8">
    <location>
        <begin position="121"/>
        <end position="139"/>
    </location>
</feature>
<keyword evidence="9" id="KW-0175">Coiled coil</keyword>
<evidence type="ECO:0000256" key="3">
    <source>
        <dbReference type="ARBA" id="ARBA00022692"/>
    </source>
</evidence>
<comment type="subcellular location">
    <subcellularLocation>
        <location evidence="1 8">Membrane</location>
        <topology evidence="1 8">Multi-pass membrane protein</topology>
    </subcellularLocation>
</comment>
<evidence type="ECO:0000256" key="4">
    <source>
        <dbReference type="ARBA" id="ARBA00022927"/>
    </source>
</evidence>
<dbReference type="AlphaFoldDB" id="A0A7J6RN74"/>
<dbReference type="GO" id="GO:0012505">
    <property type="term" value="C:endomembrane system"/>
    <property type="evidence" value="ECO:0007669"/>
    <property type="project" value="UniProtKB-ARBA"/>
</dbReference>
<comment type="function">
    <text evidence="8">May be involved in fusion of retrograde transport vesicles derived from an endocytic compartment with the Golgi complex.</text>
</comment>
<evidence type="ECO:0000256" key="5">
    <source>
        <dbReference type="ARBA" id="ARBA00022989"/>
    </source>
</evidence>
<gene>
    <name evidence="10" type="ORF">FOZ62_029030</name>
</gene>
<sequence length="309" mass="35491">MPPSGSPSGVVPAGWWPSFNLPQLSTSVGQDPEAAEDDGVIEYICPDLTLKQRVGYRVGRLLLSRAAHDDCLHGVFEMADAGQTTSVCTHVLKGNLCELGSTVFLVGPVRQWRSMSQKHRAWAASIYFTTMIITLVVCFKWPEERLLIVVLVITQCGAIIWYSLSYVPYGRHIWFDEPKHTPIGAGFWWLLTHDVKTFYKWDSALRLTVFSLVLYYVYAAYKNLKFKRSERIPETPQQRMQRHQDERVARKETAALHNTYQNKMLQEWRDGSEDRIAKVLQQIEREQELLKEWEIVEVGEDTAKVDGDV</sequence>
<evidence type="ECO:0000256" key="6">
    <source>
        <dbReference type="ARBA" id="ARBA00023136"/>
    </source>
</evidence>
<evidence type="ECO:0000256" key="2">
    <source>
        <dbReference type="ARBA" id="ARBA00022448"/>
    </source>
</evidence>
<feature type="transmembrane region" description="Helical" evidence="8">
    <location>
        <begin position="146"/>
        <end position="164"/>
    </location>
</feature>
<evidence type="ECO:0000313" key="10">
    <source>
        <dbReference type="EMBL" id="KAF4722114.1"/>
    </source>
</evidence>
<keyword evidence="3 8" id="KW-0812">Transmembrane</keyword>
<feature type="transmembrane region" description="Helical" evidence="8">
    <location>
        <begin position="203"/>
        <end position="221"/>
    </location>
</feature>
<organism evidence="10 11">
    <name type="scientific">Perkinsus olseni</name>
    <name type="common">Perkinsus atlanticus</name>
    <dbReference type="NCBI Taxonomy" id="32597"/>
    <lineage>
        <taxon>Eukaryota</taxon>
        <taxon>Sar</taxon>
        <taxon>Alveolata</taxon>
        <taxon>Perkinsozoa</taxon>
        <taxon>Perkinsea</taxon>
        <taxon>Perkinsida</taxon>
        <taxon>Perkinsidae</taxon>
        <taxon>Perkinsus</taxon>
    </lineage>
</organism>
<dbReference type="GO" id="GO:0015031">
    <property type="term" value="P:protein transport"/>
    <property type="evidence" value="ECO:0007669"/>
    <property type="project" value="UniProtKB-KW"/>
</dbReference>
<keyword evidence="2 8" id="KW-0813">Transport</keyword>
<dbReference type="GO" id="GO:0016020">
    <property type="term" value="C:membrane"/>
    <property type="evidence" value="ECO:0007669"/>
    <property type="project" value="UniProtKB-SubCell"/>
</dbReference>
<evidence type="ECO:0000256" key="7">
    <source>
        <dbReference type="ARBA" id="ARBA00025800"/>
    </source>
</evidence>
<dbReference type="PANTHER" id="PTHR23137:SF6">
    <property type="entry name" value="VESICLE TRANSPORT PROTEIN"/>
    <property type="match status" value="1"/>
</dbReference>
<dbReference type="Proteomes" id="UP000574390">
    <property type="component" value="Unassembled WGS sequence"/>
</dbReference>
<comment type="similarity">
    <text evidence="7 8">Belongs to the SFT2 family.</text>
</comment>
<protein>
    <recommendedName>
        <fullName evidence="8">Vesicle transport protein</fullName>
    </recommendedName>
</protein>
<name>A0A7J6RN74_PEROL</name>
<keyword evidence="5 8" id="KW-1133">Transmembrane helix</keyword>
<reference evidence="10 11" key="1">
    <citation type="submission" date="2020-04" db="EMBL/GenBank/DDBJ databases">
        <title>Perkinsus olseni comparative genomics.</title>
        <authorList>
            <person name="Bogema D.R."/>
        </authorList>
    </citation>
    <scope>NUCLEOTIDE SEQUENCE [LARGE SCALE GENOMIC DNA]</scope>
    <source>
        <strain evidence="10">ATCC PRA-205</strain>
    </source>
</reference>
<evidence type="ECO:0000256" key="8">
    <source>
        <dbReference type="RuleBase" id="RU363111"/>
    </source>
</evidence>
<dbReference type="Pfam" id="PF04178">
    <property type="entry name" value="Got1"/>
    <property type="match status" value="1"/>
</dbReference>
<dbReference type="GO" id="GO:0005737">
    <property type="term" value="C:cytoplasm"/>
    <property type="evidence" value="ECO:0007669"/>
    <property type="project" value="UniProtKB-ARBA"/>
</dbReference>
<comment type="caution">
    <text evidence="10">The sequence shown here is derived from an EMBL/GenBank/DDBJ whole genome shotgun (WGS) entry which is preliminary data.</text>
</comment>
<dbReference type="PANTHER" id="PTHR23137">
    <property type="entry name" value="VESICLE TRANSPORT PROTEIN-RELATED"/>
    <property type="match status" value="1"/>
</dbReference>
<dbReference type="InterPro" id="IPR011691">
    <property type="entry name" value="Vesicle_transpt_SFT2"/>
</dbReference>
<comment type="caution">
    <text evidence="8">Lacks conserved residue(s) required for the propagation of feature annotation.</text>
</comment>
<feature type="coiled-coil region" evidence="9">
    <location>
        <begin position="269"/>
        <end position="296"/>
    </location>
</feature>